<evidence type="ECO:0000256" key="9">
    <source>
        <dbReference type="PROSITE-ProRule" id="PRU01263"/>
    </source>
</evidence>
<protein>
    <submittedName>
        <fullName evidence="12">Uncharacterized protein</fullName>
    </submittedName>
</protein>
<feature type="domain" description="C2H2-type" evidence="10">
    <location>
        <begin position="385"/>
        <end position="413"/>
    </location>
</feature>
<evidence type="ECO:0000256" key="5">
    <source>
        <dbReference type="ARBA" id="ARBA00022833"/>
    </source>
</evidence>
<feature type="domain" description="ZAD" evidence="11">
    <location>
        <begin position="5"/>
        <end position="75"/>
    </location>
</feature>
<dbReference type="Pfam" id="PF07776">
    <property type="entry name" value="zf-AD"/>
    <property type="match status" value="1"/>
</dbReference>
<feature type="domain" description="C2H2-type" evidence="10">
    <location>
        <begin position="228"/>
        <end position="250"/>
    </location>
</feature>
<keyword evidence="3" id="KW-0677">Repeat</keyword>
<dbReference type="SUPFAM" id="SSF57716">
    <property type="entry name" value="Glucocorticoid receptor-like (DNA-binding domain)"/>
    <property type="match status" value="1"/>
</dbReference>
<keyword evidence="4 8" id="KW-0863">Zinc-finger</keyword>
<reference evidence="12 13" key="1">
    <citation type="submission" date="2021-06" db="EMBL/GenBank/DDBJ databases">
        <title>A haploid diamondback moth (Plutella xylostella L.) genome assembly resolves 31 chromosomes and identifies a diamide resistance mutation.</title>
        <authorList>
            <person name="Ward C.M."/>
            <person name="Perry K.D."/>
            <person name="Baker G."/>
            <person name="Powis K."/>
            <person name="Heckel D.G."/>
            <person name="Baxter S.W."/>
        </authorList>
    </citation>
    <scope>NUCLEOTIDE SEQUENCE [LARGE SCALE GENOMIC DNA]</scope>
    <source>
        <strain evidence="12 13">LV</strain>
        <tissue evidence="12">Single pupa</tissue>
    </source>
</reference>
<feature type="binding site" evidence="9">
    <location>
        <position position="10"/>
    </location>
    <ligand>
        <name>Zn(2+)</name>
        <dbReference type="ChEBI" id="CHEBI:29105"/>
    </ligand>
</feature>
<feature type="domain" description="C2H2-type" evidence="10">
    <location>
        <begin position="494"/>
        <end position="521"/>
    </location>
</feature>
<evidence type="ECO:0000256" key="1">
    <source>
        <dbReference type="ARBA" id="ARBA00004123"/>
    </source>
</evidence>
<evidence type="ECO:0000256" key="8">
    <source>
        <dbReference type="PROSITE-ProRule" id="PRU00042"/>
    </source>
</evidence>
<keyword evidence="6" id="KW-0238">DNA-binding</keyword>
<dbReference type="SMART" id="SM00868">
    <property type="entry name" value="zf-AD"/>
    <property type="match status" value="1"/>
</dbReference>
<evidence type="ECO:0000256" key="4">
    <source>
        <dbReference type="ARBA" id="ARBA00022771"/>
    </source>
</evidence>
<feature type="domain" description="C2H2-type" evidence="10">
    <location>
        <begin position="311"/>
        <end position="339"/>
    </location>
</feature>
<feature type="domain" description="C2H2-type" evidence="10">
    <location>
        <begin position="461"/>
        <end position="491"/>
    </location>
</feature>
<evidence type="ECO:0000259" key="11">
    <source>
        <dbReference type="PROSITE" id="PS51915"/>
    </source>
</evidence>
<keyword evidence="5 9" id="KW-0862">Zinc</keyword>
<dbReference type="PANTHER" id="PTHR24404:SF106">
    <property type="entry name" value="C2H2-TYPE DOMAIN-CONTAINING PROTEIN"/>
    <property type="match status" value="1"/>
</dbReference>
<feature type="binding site" evidence="9">
    <location>
        <position position="48"/>
    </location>
    <ligand>
        <name>Zn(2+)</name>
        <dbReference type="ChEBI" id="CHEBI:29105"/>
    </ligand>
</feature>
<feature type="domain" description="C2H2-type" evidence="10">
    <location>
        <begin position="338"/>
        <end position="366"/>
    </location>
</feature>
<dbReference type="SMART" id="SM00355">
    <property type="entry name" value="ZnF_C2H2"/>
    <property type="match status" value="9"/>
</dbReference>
<keyword evidence="13" id="KW-1185">Reference proteome</keyword>
<dbReference type="Proteomes" id="UP000823941">
    <property type="component" value="Chromosome 11"/>
</dbReference>
<organism evidence="12 13">
    <name type="scientific">Plutella xylostella</name>
    <name type="common">Diamondback moth</name>
    <name type="synonym">Plutella maculipennis</name>
    <dbReference type="NCBI Taxonomy" id="51655"/>
    <lineage>
        <taxon>Eukaryota</taxon>
        <taxon>Metazoa</taxon>
        <taxon>Ecdysozoa</taxon>
        <taxon>Arthropoda</taxon>
        <taxon>Hexapoda</taxon>
        <taxon>Insecta</taxon>
        <taxon>Pterygota</taxon>
        <taxon>Neoptera</taxon>
        <taxon>Endopterygota</taxon>
        <taxon>Lepidoptera</taxon>
        <taxon>Glossata</taxon>
        <taxon>Ditrysia</taxon>
        <taxon>Yponomeutoidea</taxon>
        <taxon>Plutellidae</taxon>
        <taxon>Plutella</taxon>
    </lineage>
</organism>
<evidence type="ECO:0000256" key="6">
    <source>
        <dbReference type="ARBA" id="ARBA00023125"/>
    </source>
</evidence>
<dbReference type="PROSITE" id="PS50157">
    <property type="entry name" value="ZINC_FINGER_C2H2_2"/>
    <property type="match status" value="7"/>
</dbReference>
<evidence type="ECO:0000313" key="13">
    <source>
        <dbReference type="Proteomes" id="UP000823941"/>
    </source>
</evidence>
<evidence type="ECO:0000256" key="2">
    <source>
        <dbReference type="ARBA" id="ARBA00022723"/>
    </source>
</evidence>
<sequence length="532" mass="61170">MEETQACRVCLATDVRLYNVHKYGLSENLRSITGFLIQQADGLPQGVCSYCAVSLQKCVAFRTRYHASQCVLNSILERGLILSHHIGTIDRQAKNLTNPLTIHTDHHIIDIQHTENVIKEEVPFKDEENSIDNFELKLDNGVFKAEDDYPFLDSPGNSADDEPLAFRVKREKKVKKSVKKKKKVTLDVKDIQRQTEDANIELVLLSKQEQIDEIQARKESTNYASALFKCDKCFKGFLQETTFKNHMAMHDPSIGPFKCDICSVYCASERRVRAHKKVAHERRYICRLCKNVATTSHYAREHQRWHNGVTYDCKKCDMSFRKSTSYLTHLRLQHPSEYVCDICGASFIGKNGLNTHKLKTHKHDQASLESTSYLTHLRLQHPSEYVCDICGASFIGKNGLNTHKLKTHKHDQSTSYLTHLRLQHPSEYVCDICGASFIGKNGLNTHKLKTHKHDQEPDRDLFCEDCELKFRSNEALQRHRETSSHHTKTDQFFKSCLACGSSFDSERALWEHNKTHKTQIEKVKCKEVSCNL</sequence>
<comment type="subcellular location">
    <subcellularLocation>
        <location evidence="1">Nucleus</location>
    </subcellularLocation>
</comment>
<gene>
    <name evidence="12" type="ORF">JYU34_008307</name>
</gene>
<dbReference type="InterPro" id="IPR012934">
    <property type="entry name" value="Znf_AD"/>
</dbReference>
<name>A0ABQ7QP78_PLUXY</name>
<keyword evidence="2 9" id="KW-0479">Metal-binding</keyword>
<dbReference type="InterPro" id="IPR050589">
    <property type="entry name" value="Ikaros_C2H2-ZF"/>
</dbReference>
<evidence type="ECO:0000313" key="12">
    <source>
        <dbReference type="EMBL" id="KAG7306844.1"/>
    </source>
</evidence>
<evidence type="ECO:0000256" key="3">
    <source>
        <dbReference type="ARBA" id="ARBA00022737"/>
    </source>
</evidence>
<evidence type="ECO:0000256" key="7">
    <source>
        <dbReference type="ARBA" id="ARBA00023242"/>
    </source>
</evidence>
<dbReference type="PANTHER" id="PTHR24404">
    <property type="entry name" value="ZINC FINGER PROTEIN"/>
    <property type="match status" value="1"/>
</dbReference>
<feature type="binding site" evidence="9">
    <location>
        <position position="7"/>
    </location>
    <ligand>
        <name>Zn(2+)</name>
        <dbReference type="ChEBI" id="CHEBI:29105"/>
    </ligand>
</feature>
<dbReference type="InterPro" id="IPR036236">
    <property type="entry name" value="Znf_C2H2_sf"/>
</dbReference>
<dbReference type="SUPFAM" id="SSF57667">
    <property type="entry name" value="beta-beta-alpha zinc fingers"/>
    <property type="match status" value="3"/>
</dbReference>
<feature type="binding site" evidence="9">
    <location>
        <position position="51"/>
    </location>
    <ligand>
        <name>Zn(2+)</name>
        <dbReference type="ChEBI" id="CHEBI:29105"/>
    </ligand>
</feature>
<evidence type="ECO:0000259" key="10">
    <source>
        <dbReference type="PROSITE" id="PS50157"/>
    </source>
</evidence>
<dbReference type="EMBL" id="JAHIBW010000011">
    <property type="protein sequence ID" value="KAG7306844.1"/>
    <property type="molecule type" value="Genomic_DNA"/>
</dbReference>
<keyword evidence="7" id="KW-0539">Nucleus</keyword>
<dbReference type="Pfam" id="PF00096">
    <property type="entry name" value="zf-C2H2"/>
    <property type="match status" value="4"/>
</dbReference>
<feature type="domain" description="C2H2-type" evidence="10">
    <location>
        <begin position="428"/>
        <end position="456"/>
    </location>
</feature>
<comment type="caution">
    <text evidence="12">The sequence shown here is derived from an EMBL/GenBank/DDBJ whole genome shotgun (WGS) entry which is preliminary data.</text>
</comment>
<proteinExistence type="predicted"/>
<dbReference type="PROSITE" id="PS51915">
    <property type="entry name" value="ZAD"/>
    <property type="match status" value="1"/>
</dbReference>
<dbReference type="PROSITE" id="PS00028">
    <property type="entry name" value="ZINC_FINGER_C2H2_1"/>
    <property type="match status" value="8"/>
</dbReference>
<dbReference type="Gene3D" id="3.30.160.60">
    <property type="entry name" value="Classic Zinc Finger"/>
    <property type="match status" value="4"/>
</dbReference>
<dbReference type="InterPro" id="IPR013087">
    <property type="entry name" value="Znf_C2H2_type"/>
</dbReference>
<accession>A0ABQ7QP78</accession>